<comment type="caution">
    <text evidence="1">The sequence shown here is derived from an EMBL/GenBank/DDBJ whole genome shotgun (WGS) entry which is preliminary data.</text>
</comment>
<gene>
    <name evidence="1" type="ORF">EV679_3193</name>
</gene>
<reference evidence="1 2" key="1">
    <citation type="submission" date="2019-02" db="EMBL/GenBank/DDBJ databases">
        <title>Genomic Encyclopedia of Type Strains, Phase IV (KMG-IV): sequencing the most valuable type-strain genomes for metagenomic binning, comparative biology and taxonomic classification.</title>
        <authorList>
            <person name="Goeker M."/>
        </authorList>
    </citation>
    <scope>NUCLEOTIDE SEQUENCE [LARGE SCALE GENOMIC DNA]</scope>
    <source>
        <strain evidence="1 2">DSM 16618</strain>
    </source>
</reference>
<accession>A0A4Q7MF94</accession>
<sequence>MRGHAWHARVRPLRTLRSGNRSRRIRVKRGNLYPEQRQIGMRVVSATQGGSPEHAGRRLEPRGNAWSRGMIAGQRKLVYRIRPIVHPAPISRDSAPWPWRPCGVRPRPAASDTGHVAGGAARIAARAGWEFSCARHAKSPFHPSKPTAPVTSVGVTHFLNVWRHLHCLTDARRPPFPPDVHTWLLYHRLTF</sequence>
<proteinExistence type="predicted"/>
<dbReference type="Proteomes" id="UP000292039">
    <property type="component" value="Unassembled WGS sequence"/>
</dbReference>
<evidence type="ECO:0000313" key="2">
    <source>
        <dbReference type="Proteomes" id="UP000292039"/>
    </source>
</evidence>
<organism evidence="1 2">
    <name type="scientific">Kerstersia gyiorum</name>
    <dbReference type="NCBI Taxonomy" id="206506"/>
    <lineage>
        <taxon>Bacteria</taxon>
        <taxon>Pseudomonadati</taxon>
        <taxon>Pseudomonadota</taxon>
        <taxon>Betaproteobacteria</taxon>
        <taxon>Burkholderiales</taxon>
        <taxon>Alcaligenaceae</taxon>
        <taxon>Kerstersia</taxon>
    </lineage>
</organism>
<dbReference type="AlphaFoldDB" id="A0A4Q7MF94"/>
<name>A0A4Q7MF94_9BURK</name>
<dbReference type="EMBL" id="SGWZ01000006">
    <property type="protein sequence ID" value="RZS65402.1"/>
    <property type="molecule type" value="Genomic_DNA"/>
</dbReference>
<evidence type="ECO:0000313" key="1">
    <source>
        <dbReference type="EMBL" id="RZS65402.1"/>
    </source>
</evidence>
<protein>
    <submittedName>
        <fullName evidence="1">Uncharacterized protein</fullName>
    </submittedName>
</protein>